<accession>A0A8S9G488</accession>
<organism evidence="1 2">
    <name type="scientific">Brassica cretica</name>
    <name type="common">Mustard</name>
    <dbReference type="NCBI Taxonomy" id="69181"/>
    <lineage>
        <taxon>Eukaryota</taxon>
        <taxon>Viridiplantae</taxon>
        <taxon>Streptophyta</taxon>
        <taxon>Embryophyta</taxon>
        <taxon>Tracheophyta</taxon>
        <taxon>Spermatophyta</taxon>
        <taxon>Magnoliopsida</taxon>
        <taxon>eudicotyledons</taxon>
        <taxon>Gunneridae</taxon>
        <taxon>Pentapetalae</taxon>
        <taxon>rosids</taxon>
        <taxon>malvids</taxon>
        <taxon>Brassicales</taxon>
        <taxon>Brassicaceae</taxon>
        <taxon>Brassiceae</taxon>
        <taxon>Brassica</taxon>
    </lineage>
</organism>
<sequence length="178" mass="20300">MMNSRGFEFRLVLVKEYIRESLEDGQVGGKWAADGTYNSGETRCCRIDFEEPTFRMLDSSFLGSIVQLMFILSIYGLEHPATPIALLIFFDRHHEGEFEFGEKVEIKKVPVGLKSKGERVYSGVAGRWTEEFIFVYRLEENGQQMEHTIVVKQDVVGLILKNQLLECLIPASLAPLFS</sequence>
<dbReference type="AlphaFoldDB" id="A0A8S9G488"/>
<proteinExistence type="predicted"/>
<dbReference type="EMBL" id="QGKW02002005">
    <property type="protein sequence ID" value="KAF2540079.1"/>
    <property type="molecule type" value="Genomic_DNA"/>
</dbReference>
<protein>
    <submittedName>
        <fullName evidence="1">Uncharacterized protein</fullName>
    </submittedName>
</protein>
<comment type="caution">
    <text evidence="1">The sequence shown here is derived from an EMBL/GenBank/DDBJ whole genome shotgun (WGS) entry which is preliminary data.</text>
</comment>
<gene>
    <name evidence="1" type="ORF">F2Q68_00031688</name>
</gene>
<reference evidence="1" key="1">
    <citation type="submission" date="2019-12" db="EMBL/GenBank/DDBJ databases">
        <title>Genome sequencing and annotation of Brassica cretica.</title>
        <authorList>
            <person name="Studholme D.J."/>
            <person name="Sarris P.F."/>
        </authorList>
    </citation>
    <scope>NUCLEOTIDE SEQUENCE</scope>
    <source>
        <strain evidence="1">PFS-001/15</strain>
        <tissue evidence="1">Leaf</tissue>
    </source>
</reference>
<dbReference type="Proteomes" id="UP000712281">
    <property type="component" value="Unassembled WGS sequence"/>
</dbReference>
<name>A0A8S9G488_BRACR</name>
<evidence type="ECO:0000313" key="2">
    <source>
        <dbReference type="Proteomes" id="UP000712281"/>
    </source>
</evidence>
<evidence type="ECO:0000313" key="1">
    <source>
        <dbReference type="EMBL" id="KAF2540079.1"/>
    </source>
</evidence>